<reference evidence="3 4" key="1">
    <citation type="journal article" name="Sci. Rep.">
        <title>Genome-scale phylogenetic analyses confirm Olpidium as the closest living zoosporic fungus to the non-flagellated, terrestrial fungi.</title>
        <authorList>
            <person name="Chang Y."/>
            <person name="Rochon D."/>
            <person name="Sekimoto S."/>
            <person name="Wang Y."/>
            <person name="Chovatia M."/>
            <person name="Sandor L."/>
            <person name="Salamov A."/>
            <person name="Grigoriev I.V."/>
            <person name="Stajich J.E."/>
            <person name="Spatafora J.W."/>
        </authorList>
    </citation>
    <scope>NUCLEOTIDE SEQUENCE [LARGE SCALE GENOMIC DNA]</scope>
    <source>
        <strain evidence="3">S191</strain>
    </source>
</reference>
<evidence type="ECO:0000256" key="1">
    <source>
        <dbReference type="SAM" id="MobiDB-lite"/>
    </source>
</evidence>
<keyword evidence="2" id="KW-1133">Transmembrane helix</keyword>
<keyword evidence="2" id="KW-0812">Transmembrane</keyword>
<proteinExistence type="predicted"/>
<feature type="transmembrane region" description="Helical" evidence="2">
    <location>
        <begin position="232"/>
        <end position="253"/>
    </location>
</feature>
<evidence type="ECO:0000256" key="2">
    <source>
        <dbReference type="SAM" id="Phobius"/>
    </source>
</evidence>
<organism evidence="3 4">
    <name type="scientific">Olpidium bornovanus</name>
    <dbReference type="NCBI Taxonomy" id="278681"/>
    <lineage>
        <taxon>Eukaryota</taxon>
        <taxon>Fungi</taxon>
        <taxon>Fungi incertae sedis</taxon>
        <taxon>Olpidiomycota</taxon>
        <taxon>Olpidiomycotina</taxon>
        <taxon>Olpidiomycetes</taxon>
        <taxon>Olpidiales</taxon>
        <taxon>Olpidiaceae</taxon>
        <taxon>Olpidium</taxon>
    </lineage>
</organism>
<keyword evidence="2" id="KW-0472">Membrane</keyword>
<feature type="transmembrane region" description="Helical" evidence="2">
    <location>
        <begin position="201"/>
        <end position="220"/>
    </location>
</feature>
<feature type="transmembrane region" description="Helical" evidence="2">
    <location>
        <begin position="13"/>
        <end position="35"/>
    </location>
</feature>
<feature type="transmembrane region" description="Helical" evidence="2">
    <location>
        <begin position="310"/>
        <end position="333"/>
    </location>
</feature>
<dbReference type="PANTHER" id="PTHR40467:SF1">
    <property type="match status" value="1"/>
</dbReference>
<dbReference type="OrthoDB" id="5541877at2759"/>
<comment type="caution">
    <text evidence="3">The sequence shown here is derived from an EMBL/GenBank/DDBJ whole genome shotgun (WGS) entry which is preliminary data.</text>
</comment>
<protein>
    <submittedName>
        <fullName evidence="3">Uncharacterized protein</fullName>
    </submittedName>
</protein>
<dbReference type="Proteomes" id="UP000673691">
    <property type="component" value="Unassembled WGS sequence"/>
</dbReference>
<dbReference type="EMBL" id="JAEFCI010000444">
    <property type="protein sequence ID" value="KAG5463549.1"/>
    <property type="molecule type" value="Genomic_DNA"/>
</dbReference>
<accession>A0A8H8A211</accession>
<feature type="region of interest" description="Disordered" evidence="1">
    <location>
        <begin position="71"/>
        <end position="114"/>
    </location>
</feature>
<keyword evidence="4" id="KW-1185">Reference proteome</keyword>
<evidence type="ECO:0000313" key="4">
    <source>
        <dbReference type="Proteomes" id="UP000673691"/>
    </source>
</evidence>
<feature type="transmembrane region" description="Helical" evidence="2">
    <location>
        <begin position="164"/>
        <end position="189"/>
    </location>
</feature>
<name>A0A8H8A211_9FUNG</name>
<dbReference type="AlphaFoldDB" id="A0A8H8A211"/>
<feature type="transmembrane region" description="Helical" evidence="2">
    <location>
        <begin position="402"/>
        <end position="422"/>
    </location>
</feature>
<dbReference type="PANTHER" id="PTHR40467">
    <property type="match status" value="1"/>
</dbReference>
<evidence type="ECO:0000313" key="3">
    <source>
        <dbReference type="EMBL" id="KAG5463549.1"/>
    </source>
</evidence>
<dbReference type="InterPro" id="IPR039966">
    <property type="entry name" value="C553.12c"/>
</dbReference>
<gene>
    <name evidence="3" type="ORF">BJ554DRAFT_6583</name>
</gene>
<feature type="compositionally biased region" description="Pro residues" evidence="1">
    <location>
        <begin position="102"/>
        <end position="111"/>
    </location>
</feature>
<sequence>MIFFLEPWVARHVMTWVCLLLVTMLFPLIAAWLKIRRHERHRVRRSLTVAQKLFSAPDSNRAWIRPSLIAPATTAAPNPPPEDPPATGGADDSIVGSGFEAEPPPLPPPPHSAGSREVDLDVLGVVVIVGVDPQALDPYSLSLTLSDNSRQPSNSYVPTSYTRFLWFLTAITIALASVLLSQLYAHIFLSTLPHSAPANLVYIYSLTLTSTLMSTLCGAVTRDKIRSPPLELTFRFYFYTTYFVFYRTLFARLRSVDQFAYVQFASSLGVVVMYPAMMSRRCWALFGYFGCAGGAGGGYKRYKRDIGRGFWLRNVAENATMMIFLSIATLLHFSPERNLRFYPYFQFNDPGDPYNYPMTLYCTLVIWASELLSSYAARLVFKRAFGLSITRQASREVKAFPETAVVLGLVTVFVCMGMVLAFCRVDFG</sequence>
<feature type="transmembrane region" description="Helical" evidence="2">
    <location>
        <begin position="259"/>
        <end position="277"/>
    </location>
</feature>
<feature type="transmembrane region" description="Helical" evidence="2">
    <location>
        <begin position="358"/>
        <end position="381"/>
    </location>
</feature>